<name>A0A1G1W8S8_9BACT</name>
<dbReference type="EMBL" id="MHCQ01000032">
    <property type="protein sequence ID" value="OGY24024.1"/>
    <property type="molecule type" value="Genomic_DNA"/>
</dbReference>
<reference evidence="2 3" key="1">
    <citation type="journal article" date="2016" name="Nat. Commun.">
        <title>Thousands of microbial genomes shed light on interconnected biogeochemical processes in an aquifer system.</title>
        <authorList>
            <person name="Anantharaman K."/>
            <person name="Brown C.T."/>
            <person name="Hug L.A."/>
            <person name="Sharon I."/>
            <person name="Castelle C.J."/>
            <person name="Probst A.J."/>
            <person name="Thomas B.C."/>
            <person name="Singh A."/>
            <person name="Wilkins M.J."/>
            <person name="Karaoz U."/>
            <person name="Brodie E.L."/>
            <person name="Williams K.H."/>
            <person name="Hubbard S.S."/>
            <person name="Banfield J.F."/>
        </authorList>
    </citation>
    <scope>NUCLEOTIDE SEQUENCE [LARGE SCALE GENOMIC DNA]</scope>
</reference>
<evidence type="ECO:0000256" key="1">
    <source>
        <dbReference type="SAM" id="Phobius"/>
    </source>
</evidence>
<keyword evidence="1" id="KW-0472">Membrane</keyword>
<keyword evidence="1" id="KW-0812">Transmembrane</keyword>
<gene>
    <name evidence="2" type="ORF">A2Y57_02210</name>
</gene>
<feature type="transmembrane region" description="Helical" evidence="1">
    <location>
        <begin position="6"/>
        <end position="30"/>
    </location>
</feature>
<sequence length="134" mass="15056">MNQKGQALVSIILISTFAIIVIASLTMLGISLNQKRLEFQQSQKVYYLAETGIDNAILLLLRSASAYTGSSSFSIEGVTINTTVWRFQENQNTIRKSIYVVANAKENSKTVWVQVEIDKNTNKLTVLPDTWREL</sequence>
<protein>
    <recommendedName>
        <fullName evidence="4">Type 4 fimbrial biogenesis protein PilX N-terminal domain-containing protein</fullName>
    </recommendedName>
</protein>
<evidence type="ECO:0000313" key="3">
    <source>
        <dbReference type="Proteomes" id="UP000177103"/>
    </source>
</evidence>
<comment type="caution">
    <text evidence="2">The sequence shown here is derived from an EMBL/GenBank/DDBJ whole genome shotgun (WGS) entry which is preliminary data.</text>
</comment>
<accession>A0A1G1W8S8</accession>
<organism evidence="2 3">
    <name type="scientific">Candidatus Woykebacteria bacterium RBG_13_40_7b</name>
    <dbReference type="NCBI Taxonomy" id="1802594"/>
    <lineage>
        <taxon>Bacteria</taxon>
        <taxon>Candidatus Woykeibacteriota</taxon>
    </lineage>
</organism>
<proteinExistence type="predicted"/>
<evidence type="ECO:0008006" key="4">
    <source>
        <dbReference type="Google" id="ProtNLM"/>
    </source>
</evidence>
<evidence type="ECO:0000313" key="2">
    <source>
        <dbReference type="EMBL" id="OGY24024.1"/>
    </source>
</evidence>
<dbReference type="AlphaFoldDB" id="A0A1G1W8S8"/>
<keyword evidence="1" id="KW-1133">Transmembrane helix</keyword>
<dbReference type="Proteomes" id="UP000177103">
    <property type="component" value="Unassembled WGS sequence"/>
</dbReference>